<evidence type="ECO:0000256" key="3">
    <source>
        <dbReference type="ARBA" id="ARBA00022691"/>
    </source>
</evidence>
<dbReference type="STRING" id="338963.Pcar_2660"/>
<dbReference type="Gene3D" id="3.20.20.70">
    <property type="entry name" value="Aldolase class I"/>
    <property type="match status" value="1"/>
</dbReference>
<evidence type="ECO:0000259" key="7">
    <source>
        <dbReference type="PROSITE" id="PS51918"/>
    </source>
</evidence>
<dbReference type="InterPro" id="IPR000385">
    <property type="entry name" value="MoaA_NifB_PqqE_Fe-S-bd_CS"/>
</dbReference>
<accession>Q3A161</accession>
<reference evidence="9" key="1">
    <citation type="submission" date="2005-10" db="EMBL/GenBank/DDBJ databases">
        <title>Complete sequence of Pelobacter carbinolicus DSM 2380.</title>
        <authorList>
            <person name="Copeland A."/>
            <person name="Lucas S."/>
            <person name="Lapidus A."/>
            <person name="Barry K."/>
            <person name="Detter J.C."/>
            <person name="Glavina T."/>
            <person name="Hammon N."/>
            <person name="Israni S."/>
            <person name="Pitluck S."/>
            <person name="Chertkov O."/>
            <person name="Schmutz J."/>
            <person name="Larimer F."/>
            <person name="Land M."/>
            <person name="Kyrpides N."/>
            <person name="Ivanova N."/>
            <person name="Richardson P."/>
        </authorList>
    </citation>
    <scope>NUCLEOTIDE SEQUENCE [LARGE SCALE GENOMIC DNA]</scope>
    <source>
        <strain evidence="9">DSM 2380 / NBRC 103641 / GraBd1</strain>
    </source>
</reference>
<dbReference type="Pfam" id="PF04055">
    <property type="entry name" value="Radical_SAM"/>
    <property type="match status" value="1"/>
</dbReference>
<dbReference type="InterPro" id="IPR050377">
    <property type="entry name" value="Radical_SAM_PqqE_MftC-like"/>
</dbReference>
<dbReference type="OrthoDB" id="5401416at2"/>
<proteinExistence type="predicted"/>
<dbReference type="PANTHER" id="PTHR11228">
    <property type="entry name" value="RADICAL SAM DOMAIN PROTEIN"/>
    <property type="match status" value="1"/>
</dbReference>
<evidence type="ECO:0000256" key="1">
    <source>
        <dbReference type="ARBA" id="ARBA00001966"/>
    </source>
</evidence>
<dbReference type="Proteomes" id="UP000002534">
    <property type="component" value="Chromosome"/>
</dbReference>
<dbReference type="KEGG" id="pca:Pcar_2660"/>
<dbReference type="PROSITE" id="PS51918">
    <property type="entry name" value="RADICAL_SAM"/>
    <property type="match status" value="1"/>
</dbReference>
<reference evidence="8 9" key="2">
    <citation type="journal article" date="2012" name="BMC Genomics">
        <title>The genome of Pelobacter carbinolicus reveals surprising metabolic capabilities and physiological features.</title>
        <authorList>
            <person name="Aklujkar M."/>
            <person name="Haveman S.A."/>
            <person name="Didonato R.Jr."/>
            <person name="Chertkov O."/>
            <person name="Han C.S."/>
            <person name="Land M.L."/>
            <person name="Brown P."/>
            <person name="Lovley D.R."/>
        </authorList>
    </citation>
    <scope>NUCLEOTIDE SEQUENCE [LARGE SCALE GENOMIC DNA]</scope>
    <source>
        <strain evidence="9">DSM 2380 / NBRC 103641 / GraBd1</strain>
    </source>
</reference>
<evidence type="ECO:0000256" key="6">
    <source>
        <dbReference type="ARBA" id="ARBA00023014"/>
    </source>
</evidence>
<comment type="cofactor">
    <cofactor evidence="1">
        <name>[4Fe-4S] cluster</name>
        <dbReference type="ChEBI" id="CHEBI:49883"/>
    </cofactor>
</comment>
<organism evidence="8 9">
    <name type="scientific">Syntrophotalea carbinolica (strain DSM 2380 / NBRC 103641 / GraBd1)</name>
    <name type="common">Pelobacter carbinolicus</name>
    <dbReference type="NCBI Taxonomy" id="338963"/>
    <lineage>
        <taxon>Bacteria</taxon>
        <taxon>Pseudomonadati</taxon>
        <taxon>Thermodesulfobacteriota</taxon>
        <taxon>Desulfuromonadia</taxon>
        <taxon>Desulfuromonadales</taxon>
        <taxon>Syntrophotaleaceae</taxon>
        <taxon>Syntrophotalea</taxon>
    </lineage>
</organism>
<dbReference type="SFLD" id="SFLDS00029">
    <property type="entry name" value="Radical_SAM"/>
    <property type="match status" value="1"/>
</dbReference>
<evidence type="ECO:0000256" key="4">
    <source>
        <dbReference type="ARBA" id="ARBA00022723"/>
    </source>
</evidence>
<dbReference type="GO" id="GO:0051539">
    <property type="term" value="F:4 iron, 4 sulfur cluster binding"/>
    <property type="evidence" value="ECO:0007669"/>
    <property type="project" value="UniProtKB-KW"/>
</dbReference>
<dbReference type="HOGENOM" id="CLU_009273_4_2_7"/>
<evidence type="ECO:0000313" key="8">
    <source>
        <dbReference type="EMBL" id="ABA89896.1"/>
    </source>
</evidence>
<keyword evidence="6" id="KW-0411">Iron-sulfur</keyword>
<sequence>MKDRYWGANFAPADIARARDRGQLLSLELELSRQCDLRCLYCYADSGTALADELALSEIYAVLEQAMALGIRRVVVLGGGEPLMYPHVVEIMQYLAQHGIGIDLFTNGTQITAELAQEFVRLGVAPVVKMNSRRQQVQDFLAGRQGAYADIRRGLELLMQAGYPAEGLPLGAQTVVCRQNIDELPDMWRWLRDRHIIPYVELMTWQGRARRHPELEVSVAEMQGLFETLAAIDKTQYGIHWEPHPPVAGLSCNRHAYSCTVTVTGDILPCPGINLPVGNIRRQPLAEILATSRDMQLLRHAGEHIKGACRDCDLAADCYGCRGMAFQATGDYLAQDPLCWRCTN</sequence>
<dbReference type="CDD" id="cd01335">
    <property type="entry name" value="Radical_SAM"/>
    <property type="match status" value="1"/>
</dbReference>
<dbReference type="GO" id="GO:0046872">
    <property type="term" value="F:metal ion binding"/>
    <property type="evidence" value="ECO:0007669"/>
    <property type="project" value="UniProtKB-KW"/>
</dbReference>
<dbReference type="PIRSF" id="PIRSF037420">
    <property type="entry name" value="PQQ_syn_pqqE"/>
    <property type="match status" value="1"/>
</dbReference>
<evidence type="ECO:0000313" key="9">
    <source>
        <dbReference type="Proteomes" id="UP000002534"/>
    </source>
</evidence>
<dbReference type="InterPro" id="IPR017200">
    <property type="entry name" value="PqqE-like"/>
</dbReference>
<dbReference type="AlphaFoldDB" id="Q3A161"/>
<dbReference type="GO" id="GO:0003824">
    <property type="term" value="F:catalytic activity"/>
    <property type="evidence" value="ECO:0007669"/>
    <property type="project" value="InterPro"/>
</dbReference>
<dbReference type="SFLD" id="SFLDG01386">
    <property type="entry name" value="main_SPASM_domain-containing"/>
    <property type="match status" value="1"/>
</dbReference>
<dbReference type="PROSITE" id="PS01305">
    <property type="entry name" value="MOAA_NIFB_PQQE"/>
    <property type="match status" value="1"/>
</dbReference>
<evidence type="ECO:0000256" key="2">
    <source>
        <dbReference type="ARBA" id="ARBA00022485"/>
    </source>
</evidence>
<dbReference type="RefSeq" id="WP_011342439.1">
    <property type="nucleotide sequence ID" value="NC_007498.2"/>
</dbReference>
<protein>
    <submittedName>
        <fullName evidence="8">Radical SAM domain iron-sulfur cluster-binding oxidoreductase</fullName>
    </submittedName>
</protein>
<keyword evidence="9" id="KW-1185">Reference proteome</keyword>
<name>Q3A161_SYNC1</name>
<keyword evidence="3" id="KW-0949">S-adenosyl-L-methionine</keyword>
<dbReference type="InterPro" id="IPR013785">
    <property type="entry name" value="Aldolase_TIM"/>
</dbReference>
<dbReference type="PANTHER" id="PTHR11228:SF34">
    <property type="entry name" value="TUNGSTEN-CONTAINING ALDEHYDE FERREDOXIN OXIDOREDUCTASE COFACTOR MODIFYING PROTEIN"/>
    <property type="match status" value="1"/>
</dbReference>
<keyword evidence="4" id="KW-0479">Metal-binding</keyword>
<dbReference type="NCBIfam" id="TIGR04085">
    <property type="entry name" value="rSAM_more_4Fe4S"/>
    <property type="match status" value="1"/>
</dbReference>
<evidence type="ECO:0000256" key="5">
    <source>
        <dbReference type="ARBA" id="ARBA00023004"/>
    </source>
</evidence>
<feature type="domain" description="Radical SAM core" evidence="7">
    <location>
        <begin position="21"/>
        <end position="240"/>
    </location>
</feature>
<keyword evidence="2" id="KW-0004">4Fe-4S</keyword>
<dbReference type="EMBL" id="CP000142">
    <property type="protein sequence ID" value="ABA89896.1"/>
    <property type="molecule type" value="Genomic_DNA"/>
</dbReference>
<dbReference type="InterPro" id="IPR007197">
    <property type="entry name" value="rSAM"/>
</dbReference>
<dbReference type="Pfam" id="PF13186">
    <property type="entry name" value="SPASM"/>
    <property type="match status" value="1"/>
</dbReference>
<dbReference type="SUPFAM" id="SSF102114">
    <property type="entry name" value="Radical SAM enzymes"/>
    <property type="match status" value="1"/>
</dbReference>
<keyword evidence="5" id="KW-0408">Iron</keyword>
<dbReference type="eggNOG" id="COG0535">
    <property type="taxonomic scope" value="Bacteria"/>
</dbReference>
<dbReference type="InterPro" id="IPR058240">
    <property type="entry name" value="rSAM_sf"/>
</dbReference>
<dbReference type="InterPro" id="IPR023885">
    <property type="entry name" value="4Fe4S-binding_SPASM_dom"/>
</dbReference>
<gene>
    <name evidence="8" type="ordered locus">Pcar_2660</name>
</gene>
<dbReference type="SFLD" id="SFLDG01067">
    <property type="entry name" value="SPASM/twitch_domain_containing"/>
    <property type="match status" value="1"/>
</dbReference>